<name>A0A6M2BM50_9GAMM</name>
<dbReference type="RefSeq" id="WP_166250633.1">
    <property type="nucleotide sequence ID" value="NZ_JAAMOW010000001.1"/>
</dbReference>
<feature type="domain" description="UspA" evidence="5">
    <location>
        <begin position="4"/>
        <end position="145"/>
    </location>
</feature>
<dbReference type="Proteomes" id="UP000472676">
    <property type="component" value="Unassembled WGS sequence"/>
</dbReference>
<dbReference type="Gene3D" id="3.40.50.12370">
    <property type="match status" value="1"/>
</dbReference>
<keyword evidence="7" id="KW-1185">Reference proteome</keyword>
<proteinExistence type="inferred from homology"/>
<sequence length="318" mass="35210">MKTYQRILLIAGRDMKRSPAMEQAVWLARETGAALHLLLLDHNSTLDMVGHLRHDDVAMLHEAFLRERRDWLGEQAAELCETGLKVTSEAVWTKRPAEEIILHAVEWHADLVVKDIDLHGGIRRVLMTPLDWTLLRRCPAPLLLVNTEHIAPKRIIVAIDALAGGDDPLNARIVEQALALAYASNAELHLAYAFQAIAPLETMAPAMVPALSGDLYDTLYRLHHDAFDAFAQRYGVPTERRHFLHGPPGLALFDFATESSADVIVLGTTHRSRLERLLMGSTAETILQHLPCDVLAVKPQGLATLLAEQAHADLMASA</sequence>
<protein>
    <submittedName>
        <fullName evidence="6">Universal stress protein</fullName>
    </submittedName>
</protein>
<evidence type="ECO:0000256" key="3">
    <source>
        <dbReference type="ARBA" id="ARBA00022490"/>
    </source>
</evidence>
<dbReference type="Pfam" id="PF00582">
    <property type="entry name" value="Usp"/>
    <property type="match status" value="2"/>
</dbReference>
<evidence type="ECO:0000256" key="4">
    <source>
        <dbReference type="ARBA" id="ARBA00037131"/>
    </source>
</evidence>
<evidence type="ECO:0000256" key="2">
    <source>
        <dbReference type="ARBA" id="ARBA00008791"/>
    </source>
</evidence>
<dbReference type="AlphaFoldDB" id="A0A6M2BM50"/>
<dbReference type="InterPro" id="IPR006016">
    <property type="entry name" value="UspA"/>
</dbReference>
<dbReference type="EMBL" id="JAAMOW010000001">
    <property type="protein sequence ID" value="NGY03207.1"/>
    <property type="molecule type" value="Genomic_DNA"/>
</dbReference>
<keyword evidence="3" id="KW-0963">Cytoplasm</keyword>
<feature type="domain" description="UspA" evidence="5">
    <location>
        <begin position="153"/>
        <end position="298"/>
    </location>
</feature>
<comment type="subcellular location">
    <subcellularLocation>
        <location evidence="1">Cytoplasm</location>
    </subcellularLocation>
</comment>
<dbReference type="SUPFAM" id="SSF52402">
    <property type="entry name" value="Adenine nucleotide alpha hydrolases-like"/>
    <property type="match status" value="2"/>
</dbReference>
<comment type="caution">
    <text evidence="6">The sequence shown here is derived from an EMBL/GenBank/DDBJ whole genome shotgun (WGS) entry which is preliminary data.</text>
</comment>
<dbReference type="PRINTS" id="PR01438">
    <property type="entry name" value="UNVRSLSTRESS"/>
</dbReference>
<dbReference type="PANTHER" id="PTHR47892">
    <property type="entry name" value="UNIVERSAL STRESS PROTEIN E"/>
    <property type="match status" value="1"/>
</dbReference>
<comment type="function">
    <text evidence="4">Required for resistance to DNA-damaging agents.</text>
</comment>
<evidence type="ECO:0000259" key="5">
    <source>
        <dbReference type="Pfam" id="PF00582"/>
    </source>
</evidence>
<evidence type="ECO:0000313" key="7">
    <source>
        <dbReference type="Proteomes" id="UP000472676"/>
    </source>
</evidence>
<gene>
    <name evidence="6" type="ORF">G7Y85_00365</name>
</gene>
<organism evidence="6 7">
    <name type="scientific">Solimonas terrae</name>
    <dbReference type="NCBI Taxonomy" id="1396819"/>
    <lineage>
        <taxon>Bacteria</taxon>
        <taxon>Pseudomonadati</taxon>
        <taxon>Pseudomonadota</taxon>
        <taxon>Gammaproteobacteria</taxon>
        <taxon>Nevskiales</taxon>
        <taxon>Nevskiaceae</taxon>
        <taxon>Solimonas</taxon>
    </lineage>
</organism>
<evidence type="ECO:0000256" key="1">
    <source>
        <dbReference type="ARBA" id="ARBA00004496"/>
    </source>
</evidence>
<dbReference type="GO" id="GO:0005737">
    <property type="term" value="C:cytoplasm"/>
    <property type="evidence" value="ECO:0007669"/>
    <property type="project" value="UniProtKB-SubCell"/>
</dbReference>
<comment type="similarity">
    <text evidence="2">Belongs to the universal stress protein A family.</text>
</comment>
<accession>A0A6M2BM50</accession>
<dbReference type="PANTHER" id="PTHR47892:SF1">
    <property type="entry name" value="UNIVERSAL STRESS PROTEIN E"/>
    <property type="match status" value="1"/>
</dbReference>
<dbReference type="InterPro" id="IPR006015">
    <property type="entry name" value="Universal_stress_UspA"/>
</dbReference>
<reference evidence="6 7" key="1">
    <citation type="journal article" date="2014" name="Int. J. Syst. Evol. Microbiol.">
        <title>Solimonas terrae sp. nov., isolated from soil.</title>
        <authorList>
            <person name="Kim S.J."/>
            <person name="Moon J.Y."/>
            <person name="Weon H.Y."/>
            <person name="Ahn J.H."/>
            <person name="Chen W.M."/>
            <person name="Kwon S.W."/>
        </authorList>
    </citation>
    <scope>NUCLEOTIDE SEQUENCE [LARGE SCALE GENOMIC DNA]</scope>
    <source>
        <strain evidence="6 7">KIS83-12</strain>
    </source>
</reference>
<evidence type="ECO:0000313" key="6">
    <source>
        <dbReference type="EMBL" id="NGY03207.1"/>
    </source>
</evidence>